<name>A0A450ZZ81_9GAMM</name>
<dbReference type="AlphaFoldDB" id="A0A450ZZ81"/>
<gene>
    <name evidence="2" type="ORF">BECKTUN1418E_GA0071001_11665</name>
    <name evidence="1" type="ORF">BECKTUN1418F_GA0071002_11636</name>
</gene>
<evidence type="ECO:0000313" key="1">
    <source>
        <dbReference type="EMBL" id="VFK59081.1"/>
    </source>
</evidence>
<protein>
    <submittedName>
        <fullName evidence="1">Uncharacterized protein</fullName>
    </submittedName>
</protein>
<dbReference type="EMBL" id="CAADFY010000163">
    <property type="protein sequence ID" value="VFK59081.1"/>
    <property type="molecule type" value="Genomic_DNA"/>
</dbReference>
<dbReference type="EMBL" id="CAADFV010000166">
    <property type="protein sequence ID" value="VFK67877.1"/>
    <property type="molecule type" value="Genomic_DNA"/>
</dbReference>
<organism evidence="1">
    <name type="scientific">Candidatus Kentrum sp. TUN</name>
    <dbReference type="NCBI Taxonomy" id="2126343"/>
    <lineage>
        <taxon>Bacteria</taxon>
        <taxon>Pseudomonadati</taxon>
        <taxon>Pseudomonadota</taxon>
        <taxon>Gammaproteobacteria</taxon>
        <taxon>Candidatus Kentrum</taxon>
    </lineage>
</organism>
<accession>A0A450ZZ81</accession>
<proteinExistence type="predicted"/>
<reference evidence="1" key="1">
    <citation type="submission" date="2019-02" db="EMBL/GenBank/DDBJ databases">
        <authorList>
            <person name="Gruber-Vodicka R. H."/>
            <person name="Seah K. B. B."/>
        </authorList>
    </citation>
    <scope>NUCLEOTIDE SEQUENCE</scope>
    <source>
        <strain evidence="2">BECK_BY2</strain>
        <strain evidence="1">BECK_BY3</strain>
    </source>
</reference>
<sequence>MSALRENRIPSTGVVTTPFATGIPLAMVVHAAERSQAEFLPGGKQPLRSAREFGFGAEVGIDGDQSSTRSQAKQVMVDHFKLDIQDFPDSKQPYGTAANTGG</sequence>
<evidence type="ECO:0000313" key="2">
    <source>
        <dbReference type="EMBL" id="VFK67877.1"/>
    </source>
</evidence>